<accession>A0A194XE30</accession>
<protein>
    <recommendedName>
        <fullName evidence="4">non-reducing end alpha-L-arabinofuranosidase</fullName>
        <ecNumber evidence="4">3.2.1.55</ecNumber>
    </recommendedName>
</protein>
<reference evidence="10 11" key="1">
    <citation type="submission" date="2015-10" db="EMBL/GenBank/DDBJ databases">
        <title>Full genome of DAOMC 229536 Phialocephala scopiformis, a fungal endophyte of spruce producing the potent anti-insectan compound rugulosin.</title>
        <authorList>
            <consortium name="DOE Joint Genome Institute"/>
            <person name="Walker A.K."/>
            <person name="Frasz S.L."/>
            <person name="Seifert K.A."/>
            <person name="Miller J.D."/>
            <person name="Mondo S.J."/>
            <person name="Labutti K."/>
            <person name="Lipzen A."/>
            <person name="Dockter R."/>
            <person name="Kennedy M."/>
            <person name="Grigoriev I.V."/>
            <person name="Spatafora J.W."/>
        </authorList>
    </citation>
    <scope>NUCLEOTIDE SEQUENCE [LARGE SCALE GENOMIC DNA]</scope>
    <source>
        <strain evidence="10 11">CBS 120377</strain>
    </source>
</reference>
<dbReference type="Gene3D" id="2.60.40.1180">
    <property type="entry name" value="Golgi alpha-mannosidase II"/>
    <property type="match status" value="1"/>
</dbReference>
<dbReference type="PANTHER" id="PTHR43576:SF3">
    <property type="entry name" value="ALPHA-L-ARABINOFURANOSIDASE C"/>
    <property type="match status" value="1"/>
</dbReference>
<keyword evidence="6" id="KW-0119">Carbohydrate metabolism</keyword>
<dbReference type="UniPathway" id="UPA00667"/>
<dbReference type="InterPro" id="IPR055235">
    <property type="entry name" value="ASD1_cat"/>
</dbReference>
<evidence type="ECO:0000256" key="4">
    <source>
        <dbReference type="ARBA" id="ARBA00012670"/>
    </source>
</evidence>
<dbReference type="SUPFAM" id="SSF51445">
    <property type="entry name" value="(Trans)glycosidases"/>
    <property type="match status" value="1"/>
</dbReference>
<dbReference type="Pfam" id="PF22848">
    <property type="entry name" value="ASD1_dom"/>
    <property type="match status" value="1"/>
</dbReference>
<evidence type="ECO:0000256" key="1">
    <source>
        <dbReference type="ARBA" id="ARBA00001462"/>
    </source>
</evidence>
<keyword evidence="11" id="KW-1185">Reference proteome</keyword>
<dbReference type="EMBL" id="KQ947413">
    <property type="protein sequence ID" value="KUJ18428.1"/>
    <property type="molecule type" value="Genomic_DNA"/>
</dbReference>
<dbReference type="Proteomes" id="UP000070700">
    <property type="component" value="Unassembled WGS sequence"/>
</dbReference>
<dbReference type="KEGG" id="psco:LY89DRAFT_684334"/>
<keyword evidence="5 10" id="KW-0378">Hydrolase</keyword>
<dbReference type="Gene3D" id="3.20.20.80">
    <property type="entry name" value="Glycosidases"/>
    <property type="match status" value="1"/>
</dbReference>
<feature type="domain" description="Alpha-L-arabinofuranosidase C-terminal" evidence="9">
    <location>
        <begin position="302"/>
        <end position="492"/>
    </location>
</feature>
<comment type="catalytic activity">
    <reaction evidence="1">
        <text>Hydrolysis of terminal non-reducing alpha-L-arabinofuranoside residues in alpha-L-arabinosides.</text>
        <dbReference type="EC" id="3.2.1.55"/>
    </reaction>
</comment>
<evidence type="ECO:0000256" key="6">
    <source>
        <dbReference type="ARBA" id="ARBA00023277"/>
    </source>
</evidence>
<dbReference type="Pfam" id="PF06964">
    <property type="entry name" value="Alpha-L-AF_C"/>
    <property type="match status" value="1"/>
</dbReference>
<proteinExistence type="inferred from homology"/>
<dbReference type="AlphaFoldDB" id="A0A194XE30"/>
<dbReference type="STRING" id="149040.A0A194XE30"/>
<evidence type="ECO:0000313" key="11">
    <source>
        <dbReference type="Proteomes" id="UP000070700"/>
    </source>
</evidence>
<dbReference type="InterPro" id="IPR010720">
    <property type="entry name" value="Alpha-L-AF_C"/>
</dbReference>
<evidence type="ECO:0000313" key="10">
    <source>
        <dbReference type="EMBL" id="KUJ18428.1"/>
    </source>
</evidence>
<evidence type="ECO:0000256" key="3">
    <source>
        <dbReference type="ARBA" id="ARBA00007186"/>
    </source>
</evidence>
<dbReference type="SMART" id="SM00813">
    <property type="entry name" value="Alpha-L-AF_C"/>
    <property type="match status" value="1"/>
</dbReference>
<dbReference type="InterPro" id="IPR017853">
    <property type="entry name" value="GH"/>
</dbReference>
<dbReference type="InterPro" id="IPR013780">
    <property type="entry name" value="Glyco_hydro_b"/>
</dbReference>
<evidence type="ECO:0000256" key="8">
    <source>
        <dbReference type="ARBA" id="ARBA00037415"/>
    </source>
</evidence>
<name>A0A194XE30_MOLSC</name>
<dbReference type="PANTHER" id="PTHR43576">
    <property type="entry name" value="ALPHA-L-ARABINOFURANOSIDASE C-RELATED"/>
    <property type="match status" value="1"/>
</dbReference>
<comment type="similarity">
    <text evidence="3">Belongs to the glycosyl hydrolase 51 family.</text>
</comment>
<dbReference type="EC" id="3.2.1.55" evidence="4"/>
<evidence type="ECO:0000256" key="5">
    <source>
        <dbReference type="ARBA" id="ARBA00022801"/>
    </source>
</evidence>
<dbReference type="RefSeq" id="XP_018072783.1">
    <property type="nucleotide sequence ID" value="XM_018214860.1"/>
</dbReference>
<comment type="pathway">
    <text evidence="2">Glycan metabolism; L-arabinan degradation.</text>
</comment>
<evidence type="ECO:0000256" key="2">
    <source>
        <dbReference type="ARBA" id="ARBA00004834"/>
    </source>
</evidence>
<dbReference type="InParanoid" id="A0A194XE30"/>
<dbReference type="GO" id="GO:0031222">
    <property type="term" value="P:arabinan catabolic process"/>
    <property type="evidence" value="ECO:0007669"/>
    <property type="project" value="UniProtKB-UniPathway"/>
</dbReference>
<organism evidence="10 11">
    <name type="scientific">Mollisia scopiformis</name>
    <name type="common">Conifer needle endophyte fungus</name>
    <name type="synonym">Phialocephala scopiformis</name>
    <dbReference type="NCBI Taxonomy" id="149040"/>
    <lineage>
        <taxon>Eukaryota</taxon>
        <taxon>Fungi</taxon>
        <taxon>Dikarya</taxon>
        <taxon>Ascomycota</taxon>
        <taxon>Pezizomycotina</taxon>
        <taxon>Leotiomycetes</taxon>
        <taxon>Helotiales</taxon>
        <taxon>Mollisiaceae</taxon>
        <taxon>Mollisia</taxon>
    </lineage>
</organism>
<gene>
    <name evidence="10" type="ORF">LY89DRAFT_684334</name>
</gene>
<dbReference type="GO" id="GO:0046556">
    <property type="term" value="F:alpha-L-arabinofuranosidase activity"/>
    <property type="evidence" value="ECO:0007669"/>
    <property type="project" value="UniProtKB-EC"/>
</dbReference>
<sequence>MTTFTRLSEEETPSINVDVTRRLSKIDPNIYGGFMEHMGRCIYGGIYDPGNPLSDSHGYRTDVLSALRELDIPVIRYPGGNFVATYHWQDGVGPRENRPARPELAWLGTETNEFGTDEFMHWLEVLSEGKEKRVEAYFALNFGTGTLDEALAWVEYCNGTKNTYYANLRRKNGREEPYNIKYWALGNEMWGPWQVGQMTSEDYAKTAAQWAKALKLLDPSLCLILCGETGHSSWDHEVLKSCIPYVDMHSIHIYTADKEHLPNVTAPLSAERAIETAAALIDIARIEKKIPPGVPRTTICFDEWNVWDPERAPGEQGAEELYTLSDALGVAVWLNVFVRQSRWVGMANIAQSVNVISPLMTTKNGIVKQATWWPLLLFSKYMRGWTVGVHVSCGAYDGVTNPTWLQGVLEDGASWLDVSASMNEEGVLTLVVVNIHETKGFEVNLSGAGKDVEVYTITGPDVKAVNAEGKEEVSVKESKWDGEGNFKFLKHSMTMLRWKTGKKITEVRKGDCKRLDTRKLAWE</sequence>
<dbReference type="GeneID" id="28824586"/>
<comment type="function">
    <text evidence="8">Alpha-L-arabinofuranosidase involved in the degradation of arabinoxylan, a major component of plant hemicellulose. Acts only on small linear 1,5-alpha-linked L-arabinofuranosyl oligosaccharides.</text>
</comment>
<evidence type="ECO:0000256" key="7">
    <source>
        <dbReference type="ARBA" id="ARBA00023295"/>
    </source>
</evidence>
<evidence type="ECO:0000259" key="9">
    <source>
        <dbReference type="SMART" id="SM00813"/>
    </source>
</evidence>
<dbReference type="GO" id="GO:0046373">
    <property type="term" value="P:L-arabinose metabolic process"/>
    <property type="evidence" value="ECO:0007669"/>
    <property type="project" value="InterPro"/>
</dbReference>
<dbReference type="OrthoDB" id="3032304at2759"/>
<keyword evidence="7" id="KW-0326">Glycosidase</keyword>
<dbReference type="SUPFAM" id="SSF51011">
    <property type="entry name" value="Glycosyl hydrolase domain"/>
    <property type="match status" value="1"/>
</dbReference>